<feature type="region of interest" description="Disordered" evidence="2">
    <location>
        <begin position="262"/>
        <end position="307"/>
    </location>
</feature>
<keyword evidence="3" id="KW-1133">Transmembrane helix</keyword>
<feature type="coiled-coil region" evidence="1">
    <location>
        <begin position="121"/>
        <end position="155"/>
    </location>
</feature>
<feature type="transmembrane region" description="Helical" evidence="3">
    <location>
        <begin position="37"/>
        <end position="59"/>
    </location>
</feature>
<feature type="compositionally biased region" description="Basic and acidic residues" evidence="2">
    <location>
        <begin position="262"/>
        <end position="271"/>
    </location>
</feature>
<evidence type="ECO:0000313" key="5">
    <source>
        <dbReference type="EMBL" id="AUX41924.1"/>
    </source>
</evidence>
<dbReference type="Proteomes" id="UP000238348">
    <property type="component" value="Chromosome"/>
</dbReference>
<dbReference type="GO" id="GO:0016020">
    <property type="term" value="C:membrane"/>
    <property type="evidence" value="ECO:0007669"/>
    <property type="project" value="InterPro"/>
</dbReference>
<dbReference type="Gene3D" id="6.10.340.10">
    <property type="match status" value="1"/>
</dbReference>
<evidence type="ECO:0000256" key="1">
    <source>
        <dbReference type="SAM" id="Coils"/>
    </source>
</evidence>
<feature type="compositionally biased region" description="Low complexity" evidence="2">
    <location>
        <begin position="273"/>
        <end position="282"/>
    </location>
</feature>
<reference evidence="5 6" key="1">
    <citation type="submission" date="2015-09" db="EMBL/GenBank/DDBJ databases">
        <title>Sorangium comparison.</title>
        <authorList>
            <person name="Zaburannyi N."/>
            <person name="Bunk B."/>
            <person name="Overmann J."/>
            <person name="Mueller R."/>
        </authorList>
    </citation>
    <scope>NUCLEOTIDE SEQUENCE [LARGE SCALE GENOMIC DNA]</scope>
    <source>
        <strain evidence="5 6">So ce26</strain>
    </source>
</reference>
<accession>A0A2L0ERL5</accession>
<evidence type="ECO:0000256" key="2">
    <source>
        <dbReference type="SAM" id="MobiDB-lite"/>
    </source>
</evidence>
<keyword evidence="1" id="KW-0175">Coiled coil</keyword>
<keyword evidence="3" id="KW-0812">Transmembrane</keyword>
<dbReference type="GO" id="GO:0007165">
    <property type="term" value="P:signal transduction"/>
    <property type="evidence" value="ECO:0007669"/>
    <property type="project" value="InterPro"/>
</dbReference>
<evidence type="ECO:0000259" key="4">
    <source>
        <dbReference type="PROSITE" id="PS50885"/>
    </source>
</evidence>
<protein>
    <recommendedName>
        <fullName evidence="4">HAMP domain-containing protein</fullName>
    </recommendedName>
</protein>
<sequence length="307" mass="33912">MSDASSTAPQTSAPEVRARYQRSARNYLIDQRFQLKYTGFLVGISLALSAALGILLWNASSKIIEQSRNAVEQGQQTVRQGQETVKRGQEVVVQSRRVSEVVAMNIAKEYKDDPELSKTFGEAAQRDEAKLKDEQERLERDAAVLQQRAEALGRQASEVAQNQQMLLRLIVALLSLLVIGVGVAGIVFTHKIAGPIFKMKRLLRQVGDGKLVVRERLRKGDELQHFFESFEKMVDDLRARQQAKIATIDAVISRLETDARAQAEAEGERARGPRAAEAAPQRDAGAARRVGREPDRGSASSRRGPAA</sequence>
<dbReference type="PROSITE" id="PS50885">
    <property type="entry name" value="HAMP"/>
    <property type="match status" value="1"/>
</dbReference>
<dbReference type="RefSeq" id="WP_234023738.1">
    <property type="nucleotide sequence ID" value="NZ_CP012673.1"/>
</dbReference>
<name>A0A2L0ERL5_SORCE</name>
<dbReference type="AlphaFoldDB" id="A0A2L0ERL5"/>
<organism evidence="5 6">
    <name type="scientific">Sorangium cellulosum</name>
    <name type="common">Polyangium cellulosum</name>
    <dbReference type="NCBI Taxonomy" id="56"/>
    <lineage>
        <taxon>Bacteria</taxon>
        <taxon>Pseudomonadati</taxon>
        <taxon>Myxococcota</taxon>
        <taxon>Polyangia</taxon>
        <taxon>Polyangiales</taxon>
        <taxon>Polyangiaceae</taxon>
        <taxon>Sorangium</taxon>
    </lineage>
</organism>
<evidence type="ECO:0000256" key="3">
    <source>
        <dbReference type="SAM" id="Phobius"/>
    </source>
</evidence>
<keyword evidence="3" id="KW-0472">Membrane</keyword>
<dbReference type="EMBL" id="CP012673">
    <property type="protein sequence ID" value="AUX41924.1"/>
    <property type="molecule type" value="Genomic_DNA"/>
</dbReference>
<dbReference type="SUPFAM" id="SSF158472">
    <property type="entry name" value="HAMP domain-like"/>
    <property type="match status" value="1"/>
</dbReference>
<dbReference type="InterPro" id="IPR003660">
    <property type="entry name" value="HAMP_dom"/>
</dbReference>
<feature type="domain" description="HAMP" evidence="4">
    <location>
        <begin position="190"/>
        <end position="242"/>
    </location>
</feature>
<evidence type="ECO:0000313" key="6">
    <source>
        <dbReference type="Proteomes" id="UP000238348"/>
    </source>
</evidence>
<proteinExistence type="predicted"/>
<feature type="transmembrane region" description="Helical" evidence="3">
    <location>
        <begin position="166"/>
        <end position="188"/>
    </location>
</feature>
<gene>
    <name evidence="5" type="ORF">SOCE26_033490</name>
</gene>